<evidence type="ECO:0000313" key="1">
    <source>
        <dbReference type="EMBL" id="MDM1697107.1"/>
    </source>
</evidence>
<comment type="caution">
    <text evidence="1">The sequence shown here is derived from an EMBL/GenBank/DDBJ whole genome shotgun (WGS) entry which is preliminary data.</text>
</comment>
<name>A0AAW7DXG5_9GAMM</name>
<dbReference type="EMBL" id="JACANB010000008">
    <property type="protein sequence ID" value="MDM1697107.1"/>
    <property type="molecule type" value="Genomic_DNA"/>
</dbReference>
<accession>A0AAW7DXG5</accession>
<dbReference type="Proteomes" id="UP001173465">
    <property type="component" value="Unassembled WGS sequence"/>
</dbReference>
<organism evidence="1 2">
    <name type="scientific">Thiopseudomonas alkaliphila</name>
    <dbReference type="NCBI Taxonomy" id="1697053"/>
    <lineage>
        <taxon>Bacteria</taxon>
        <taxon>Pseudomonadati</taxon>
        <taxon>Pseudomonadota</taxon>
        <taxon>Gammaproteobacteria</taxon>
        <taxon>Pseudomonadales</taxon>
        <taxon>Pseudomonadaceae</taxon>
        <taxon>Thiopseudomonas</taxon>
    </lineage>
</organism>
<protein>
    <submittedName>
        <fullName evidence="1">Uncharacterized protein</fullName>
    </submittedName>
</protein>
<sequence length="174" mass="19814">MELEQDIVPLVIRALASDTLMAGSASIEDIDMPRSTNPDQLTRHDLFVESCMFHARMRRVLSPIEYAVLVAKYSPCFKAKLKAASELAAHIKSPAPARFKHTAIITWAIPKPRGNAKRVSAVVLPDNWYLMDNWCDEPVPVKTQERWRRKLYFNLGQLIERSLIKAKAICIELK</sequence>
<dbReference type="RefSeq" id="WP_286594370.1">
    <property type="nucleotide sequence ID" value="NZ_JACANB010000008.1"/>
</dbReference>
<dbReference type="AlphaFoldDB" id="A0AAW7DXG5"/>
<evidence type="ECO:0000313" key="2">
    <source>
        <dbReference type="Proteomes" id="UP001173465"/>
    </source>
</evidence>
<proteinExistence type="predicted"/>
<reference evidence="1" key="2">
    <citation type="journal article" date="2022" name="Sci. Total Environ.">
        <title>Prevalence, transmission, and molecular epidemiology of tet(X)-positive bacteria among humans, animals, and environmental niches in China: An epidemiological, and genomic-based study.</title>
        <authorList>
            <person name="Dong N."/>
            <person name="Zeng Y."/>
            <person name="Cai C."/>
            <person name="Sun C."/>
            <person name="Lu J."/>
            <person name="Liu C."/>
            <person name="Zhou H."/>
            <person name="Sun Q."/>
            <person name="Shu L."/>
            <person name="Wang H."/>
            <person name="Wang Y."/>
            <person name="Wang S."/>
            <person name="Wu C."/>
            <person name="Chan E.W."/>
            <person name="Chen G."/>
            <person name="Shen Z."/>
            <person name="Chen S."/>
            <person name="Zhang R."/>
        </authorList>
    </citation>
    <scope>NUCLEOTIDE SEQUENCE</scope>
    <source>
        <strain evidence="1">DF46-2-2</strain>
    </source>
</reference>
<gene>
    <name evidence="1" type="ORF">HX099_10625</name>
</gene>
<reference evidence="1" key="1">
    <citation type="submission" date="2020-06" db="EMBL/GenBank/DDBJ databases">
        <authorList>
            <person name="Dong N."/>
        </authorList>
    </citation>
    <scope>NUCLEOTIDE SEQUENCE</scope>
    <source>
        <strain evidence="1">DF46-2-2</strain>
    </source>
</reference>